<dbReference type="AlphaFoldDB" id="A0A9J5ZAS5"/>
<reference evidence="1 2" key="1">
    <citation type="submission" date="2020-09" db="EMBL/GenBank/DDBJ databases">
        <title>De no assembly of potato wild relative species, Solanum commersonii.</title>
        <authorList>
            <person name="Cho K."/>
        </authorList>
    </citation>
    <scope>NUCLEOTIDE SEQUENCE [LARGE SCALE GENOMIC DNA]</scope>
    <source>
        <strain evidence="1">LZ3.2</strain>
        <tissue evidence="1">Leaf</tissue>
    </source>
</reference>
<feature type="non-terminal residue" evidence="1">
    <location>
        <position position="1"/>
    </location>
</feature>
<proteinExistence type="predicted"/>
<name>A0A9J5ZAS5_SOLCO</name>
<organism evidence="1 2">
    <name type="scientific">Solanum commersonii</name>
    <name type="common">Commerson's wild potato</name>
    <name type="synonym">Commerson's nightshade</name>
    <dbReference type="NCBI Taxonomy" id="4109"/>
    <lineage>
        <taxon>Eukaryota</taxon>
        <taxon>Viridiplantae</taxon>
        <taxon>Streptophyta</taxon>
        <taxon>Embryophyta</taxon>
        <taxon>Tracheophyta</taxon>
        <taxon>Spermatophyta</taxon>
        <taxon>Magnoliopsida</taxon>
        <taxon>eudicotyledons</taxon>
        <taxon>Gunneridae</taxon>
        <taxon>Pentapetalae</taxon>
        <taxon>asterids</taxon>
        <taxon>lamiids</taxon>
        <taxon>Solanales</taxon>
        <taxon>Solanaceae</taxon>
        <taxon>Solanoideae</taxon>
        <taxon>Solaneae</taxon>
        <taxon>Solanum</taxon>
    </lineage>
</organism>
<dbReference type="EMBL" id="JACXVP010000004">
    <property type="protein sequence ID" value="KAG5610083.1"/>
    <property type="molecule type" value="Genomic_DNA"/>
</dbReference>
<evidence type="ECO:0000313" key="1">
    <source>
        <dbReference type="EMBL" id="KAG5610083.1"/>
    </source>
</evidence>
<sequence length="75" mass="8682">TIVKSAKDSFKCPSEQRPLIRSCYHKSLSVDENEITAIKALESGVIFFILKPISQDDIHYLWEYTTLRKKKHTGK</sequence>
<protein>
    <submittedName>
        <fullName evidence="1">Uncharacterized protein</fullName>
    </submittedName>
</protein>
<dbReference type="Proteomes" id="UP000824120">
    <property type="component" value="Chromosome 4"/>
</dbReference>
<evidence type="ECO:0000313" key="2">
    <source>
        <dbReference type="Proteomes" id="UP000824120"/>
    </source>
</evidence>
<accession>A0A9J5ZAS5</accession>
<dbReference type="OrthoDB" id="1297892at2759"/>
<comment type="caution">
    <text evidence="1">The sequence shown here is derived from an EMBL/GenBank/DDBJ whole genome shotgun (WGS) entry which is preliminary data.</text>
</comment>
<keyword evidence="2" id="KW-1185">Reference proteome</keyword>
<gene>
    <name evidence="1" type="ORF">H5410_021364</name>
</gene>